<name>A0ACC0XAW9_9ROSI</name>
<gene>
    <name evidence="1" type="ORF">Pint_19712</name>
</gene>
<evidence type="ECO:0000313" key="2">
    <source>
        <dbReference type="Proteomes" id="UP001163603"/>
    </source>
</evidence>
<dbReference type="Proteomes" id="UP001163603">
    <property type="component" value="Chromosome 13"/>
</dbReference>
<proteinExistence type="predicted"/>
<evidence type="ECO:0000313" key="1">
    <source>
        <dbReference type="EMBL" id="KAJ0014102.1"/>
    </source>
</evidence>
<dbReference type="EMBL" id="CM047748">
    <property type="protein sequence ID" value="KAJ0014102.1"/>
    <property type="molecule type" value="Genomic_DNA"/>
</dbReference>
<organism evidence="1 2">
    <name type="scientific">Pistacia integerrima</name>
    <dbReference type="NCBI Taxonomy" id="434235"/>
    <lineage>
        <taxon>Eukaryota</taxon>
        <taxon>Viridiplantae</taxon>
        <taxon>Streptophyta</taxon>
        <taxon>Embryophyta</taxon>
        <taxon>Tracheophyta</taxon>
        <taxon>Spermatophyta</taxon>
        <taxon>Magnoliopsida</taxon>
        <taxon>eudicotyledons</taxon>
        <taxon>Gunneridae</taxon>
        <taxon>Pentapetalae</taxon>
        <taxon>rosids</taxon>
        <taxon>malvids</taxon>
        <taxon>Sapindales</taxon>
        <taxon>Anacardiaceae</taxon>
        <taxon>Pistacia</taxon>
    </lineage>
</organism>
<keyword evidence="2" id="KW-1185">Reference proteome</keyword>
<accession>A0ACC0XAW9</accession>
<protein>
    <submittedName>
        <fullName evidence="1">Uncharacterized protein</fullName>
    </submittedName>
</protein>
<reference evidence="2" key="1">
    <citation type="journal article" date="2023" name="G3 (Bethesda)">
        <title>Genome assembly and association tests identify interacting loci associated with vigor, precocity, and sex in interspecific pistachio rootstocks.</title>
        <authorList>
            <person name="Palmer W."/>
            <person name="Jacygrad E."/>
            <person name="Sagayaradj S."/>
            <person name="Cavanaugh K."/>
            <person name="Han R."/>
            <person name="Bertier L."/>
            <person name="Beede B."/>
            <person name="Kafkas S."/>
            <person name="Golino D."/>
            <person name="Preece J."/>
            <person name="Michelmore R."/>
        </authorList>
    </citation>
    <scope>NUCLEOTIDE SEQUENCE [LARGE SCALE GENOMIC DNA]</scope>
</reference>
<sequence length="128" mass="15249">MQMPMKISSKVLSNTDIHNRLSMQTRSLQHLPRFPVGQNCQILYLEDEEGETWTFHFIIRKGTYQKPVLSAGWKKFVKKKNLQKGFKVEFFKERDEVTGQLKYKIKLKKPVFVFNEVLDYVPFRFSQS</sequence>
<comment type="caution">
    <text evidence="1">The sequence shown here is derived from an EMBL/GenBank/DDBJ whole genome shotgun (WGS) entry which is preliminary data.</text>
</comment>